<dbReference type="Gene3D" id="3.40.30.10">
    <property type="entry name" value="Glutaredoxin"/>
    <property type="match status" value="1"/>
</dbReference>
<feature type="transmembrane region" description="Helical" evidence="6">
    <location>
        <begin position="30"/>
        <end position="48"/>
    </location>
</feature>
<evidence type="ECO:0000256" key="2">
    <source>
        <dbReference type="ARBA" id="ARBA00023008"/>
    </source>
</evidence>
<dbReference type="PROSITE" id="PS51352">
    <property type="entry name" value="THIOREDOXIN_2"/>
    <property type="match status" value="1"/>
</dbReference>
<feature type="region of interest" description="Disordered" evidence="5">
    <location>
        <begin position="1"/>
        <end position="20"/>
    </location>
</feature>
<accession>A0A6B8M6Q6</accession>
<feature type="binding site" evidence="3">
    <location>
        <position position="98"/>
    </location>
    <ligand>
        <name>Cu cation</name>
        <dbReference type="ChEBI" id="CHEBI:23378"/>
    </ligand>
</feature>
<dbReference type="PANTHER" id="PTHR12151:SF25">
    <property type="entry name" value="LINALOOL DEHYDRATASE_ISOMERASE DOMAIN-CONTAINING PROTEIN"/>
    <property type="match status" value="1"/>
</dbReference>
<dbReference type="InterPro" id="IPR013766">
    <property type="entry name" value="Thioredoxin_domain"/>
</dbReference>
<keyword evidence="9" id="KW-1185">Reference proteome</keyword>
<comment type="similarity">
    <text evidence="1">Belongs to the SCO1/2 family.</text>
</comment>
<evidence type="ECO:0000256" key="3">
    <source>
        <dbReference type="PIRSR" id="PIRSR603782-1"/>
    </source>
</evidence>
<evidence type="ECO:0000256" key="6">
    <source>
        <dbReference type="SAM" id="Phobius"/>
    </source>
</evidence>
<evidence type="ECO:0000256" key="5">
    <source>
        <dbReference type="SAM" id="MobiDB-lite"/>
    </source>
</evidence>
<evidence type="ECO:0000259" key="7">
    <source>
        <dbReference type="PROSITE" id="PS51352"/>
    </source>
</evidence>
<dbReference type="InterPro" id="IPR003782">
    <property type="entry name" value="SCO1/SenC"/>
</dbReference>
<feature type="binding site" evidence="3">
    <location>
        <position position="94"/>
    </location>
    <ligand>
        <name>Cu cation</name>
        <dbReference type="ChEBI" id="CHEBI:23378"/>
    </ligand>
</feature>
<dbReference type="EMBL" id="CP044331">
    <property type="protein sequence ID" value="QGM98035.1"/>
    <property type="molecule type" value="Genomic_DNA"/>
</dbReference>
<dbReference type="PANTHER" id="PTHR12151">
    <property type="entry name" value="ELECTRON TRANSPORT PROTIN SCO1/SENC FAMILY MEMBER"/>
    <property type="match status" value="1"/>
</dbReference>
<feature type="binding site" evidence="3">
    <location>
        <position position="181"/>
    </location>
    <ligand>
        <name>Cu cation</name>
        <dbReference type="ChEBI" id="CHEBI:23378"/>
    </ligand>
</feature>
<dbReference type="FunFam" id="3.40.30.10:FF:000013">
    <property type="entry name" value="Blast:Protein SCO1 homolog, mitochondrial"/>
    <property type="match status" value="1"/>
</dbReference>
<gene>
    <name evidence="8" type="ORF">F7D14_11475</name>
</gene>
<keyword evidence="6" id="KW-1133">Transmembrane helix</keyword>
<sequence>MSRGSVKGNGKAARRGDKNAAKGPAVSKTLLIGAGAAFALIFGVFVAVTSNTPPAPPASAIGGPFQLISQTGQQVSEKDLLGKPYLVFFGYTHCPDVCHTTLFEMSEILRALGPDAKVGGVFVTVDPERDTPDVLKDYLSSFDPRIIGLTGPRAQLEPMLRSYRIYSKRAPGKEEDYAVDHTTVVYLMDKNGRFVTSFNVGRKPEEAAKDLGRYL</sequence>
<keyword evidence="3" id="KW-0479">Metal-binding</keyword>
<reference evidence="8 9" key="1">
    <citation type="submission" date="2019-09" db="EMBL/GenBank/DDBJ databases">
        <title>Isolation and complete genome sequencing of Methylocystis species.</title>
        <authorList>
            <person name="Rumah B.L."/>
            <person name="Stead C.E."/>
            <person name="Stevens B.C."/>
            <person name="Minton N.P."/>
            <person name="Grosse-Honebrink A."/>
            <person name="Zhang Y."/>
        </authorList>
    </citation>
    <scope>NUCLEOTIDE SEQUENCE [LARGE SCALE GENOMIC DNA]</scope>
    <source>
        <strain evidence="8 9">BRCS2</strain>
    </source>
</reference>
<name>A0A6B8M6Q6_9HYPH</name>
<keyword evidence="6" id="KW-0472">Membrane</keyword>
<keyword evidence="2 3" id="KW-0186">Copper</keyword>
<protein>
    <submittedName>
        <fullName evidence="8">SCO family protein</fullName>
    </submittedName>
</protein>
<dbReference type="AlphaFoldDB" id="A0A6B8M6Q6"/>
<evidence type="ECO:0000256" key="4">
    <source>
        <dbReference type="PIRSR" id="PIRSR603782-2"/>
    </source>
</evidence>
<dbReference type="InterPro" id="IPR036249">
    <property type="entry name" value="Thioredoxin-like_sf"/>
</dbReference>
<organism evidence="8 9">
    <name type="scientific">Methylocystis parvus</name>
    <dbReference type="NCBI Taxonomy" id="134"/>
    <lineage>
        <taxon>Bacteria</taxon>
        <taxon>Pseudomonadati</taxon>
        <taxon>Pseudomonadota</taxon>
        <taxon>Alphaproteobacteria</taxon>
        <taxon>Hyphomicrobiales</taxon>
        <taxon>Methylocystaceae</taxon>
        <taxon>Methylocystis</taxon>
    </lineage>
</organism>
<keyword evidence="4" id="KW-1015">Disulfide bond</keyword>
<feature type="domain" description="Thioredoxin" evidence="7">
    <location>
        <begin position="49"/>
        <end position="215"/>
    </location>
</feature>
<evidence type="ECO:0000313" key="8">
    <source>
        <dbReference type="EMBL" id="QGM98035.1"/>
    </source>
</evidence>
<dbReference type="GO" id="GO:0046872">
    <property type="term" value="F:metal ion binding"/>
    <property type="evidence" value="ECO:0007669"/>
    <property type="project" value="UniProtKB-KW"/>
</dbReference>
<evidence type="ECO:0000313" key="9">
    <source>
        <dbReference type="Proteomes" id="UP000422569"/>
    </source>
</evidence>
<feature type="disulfide bond" description="Redox-active" evidence="4">
    <location>
        <begin position="94"/>
        <end position="98"/>
    </location>
</feature>
<dbReference type="Pfam" id="PF02630">
    <property type="entry name" value="SCO1-SenC"/>
    <property type="match status" value="1"/>
</dbReference>
<keyword evidence="6" id="KW-0812">Transmembrane</keyword>
<dbReference type="Proteomes" id="UP000422569">
    <property type="component" value="Chromosome"/>
</dbReference>
<dbReference type="KEGG" id="mpar:F7D14_11475"/>
<dbReference type="CDD" id="cd02968">
    <property type="entry name" value="SCO"/>
    <property type="match status" value="1"/>
</dbReference>
<proteinExistence type="inferred from homology"/>
<dbReference type="SUPFAM" id="SSF52833">
    <property type="entry name" value="Thioredoxin-like"/>
    <property type="match status" value="1"/>
</dbReference>
<dbReference type="RefSeq" id="WP_016919373.1">
    <property type="nucleotide sequence ID" value="NZ_CP044331.1"/>
</dbReference>
<evidence type="ECO:0000256" key="1">
    <source>
        <dbReference type="ARBA" id="ARBA00010996"/>
    </source>
</evidence>